<dbReference type="Pfam" id="PF07215">
    <property type="entry name" value="DUF1419"/>
    <property type="match status" value="1"/>
</dbReference>
<protein>
    <recommendedName>
        <fullName evidence="3">DUF1419 domain-containing protein</fullName>
    </recommendedName>
</protein>
<evidence type="ECO:0000313" key="2">
    <source>
        <dbReference type="Proteomes" id="UP001265315"/>
    </source>
</evidence>
<gene>
    <name evidence="1" type="ORF">J2W61_004806</name>
</gene>
<dbReference type="EMBL" id="JAVDSW010000006">
    <property type="protein sequence ID" value="MDR6704931.1"/>
    <property type="molecule type" value="Genomic_DNA"/>
</dbReference>
<reference evidence="1" key="1">
    <citation type="submission" date="2023-07" db="EMBL/GenBank/DDBJ databases">
        <title>Sorghum-associated microbial communities from plants grown in Nebraska, USA.</title>
        <authorList>
            <person name="Schachtman D."/>
        </authorList>
    </citation>
    <scope>NUCLEOTIDE SEQUENCE</scope>
    <source>
        <strain evidence="1">1457</strain>
    </source>
</reference>
<proteinExistence type="predicted"/>
<accession>A0AAW8M0Z5</accession>
<name>A0AAW8M0Z5_AGRTU</name>
<sequence>MGATSARSLPNEAEHVWEWDDSALYSGEWFEIAEASHDYTFEILPPLSIKAGIFAMREFPNGLVTSILFSLSVDGCLWHFRGYCDLADKSSPERMRSAVIERESRPSLVMTHDEKLEHIWSRIVDDYRGYAASSLRRWTFVNARATGGRNSITCVPVHICRVAQAKRDHEPIVTSAVVTTGQAAAWTLDRRGLARVWRGFLSASASEVCLWPFCPSVSWRLNRRPFGSRPLSRRGAAGHAALDKAGTRASQGLVTPA</sequence>
<dbReference type="AlphaFoldDB" id="A0AAW8M0Z5"/>
<evidence type="ECO:0000313" key="1">
    <source>
        <dbReference type="EMBL" id="MDR6704931.1"/>
    </source>
</evidence>
<dbReference type="Proteomes" id="UP001265315">
    <property type="component" value="Unassembled WGS sequence"/>
</dbReference>
<dbReference type="RefSeq" id="WP_306966169.1">
    <property type="nucleotide sequence ID" value="NZ_JAGIPM010000007.1"/>
</dbReference>
<organism evidence="1 2">
    <name type="scientific">Agrobacterium tumefaciens</name>
    <dbReference type="NCBI Taxonomy" id="358"/>
    <lineage>
        <taxon>Bacteria</taxon>
        <taxon>Pseudomonadati</taxon>
        <taxon>Pseudomonadota</taxon>
        <taxon>Alphaproteobacteria</taxon>
        <taxon>Hyphomicrobiales</taxon>
        <taxon>Rhizobiaceae</taxon>
        <taxon>Rhizobium/Agrobacterium group</taxon>
        <taxon>Agrobacterium</taxon>
        <taxon>Agrobacterium tumefaciens complex</taxon>
    </lineage>
</organism>
<dbReference type="InterPro" id="IPR009862">
    <property type="entry name" value="DUF1419"/>
</dbReference>
<comment type="caution">
    <text evidence="1">The sequence shown here is derived from an EMBL/GenBank/DDBJ whole genome shotgun (WGS) entry which is preliminary data.</text>
</comment>
<evidence type="ECO:0008006" key="3">
    <source>
        <dbReference type="Google" id="ProtNLM"/>
    </source>
</evidence>